<evidence type="ECO:0000256" key="1">
    <source>
        <dbReference type="SAM" id="MobiDB-lite"/>
    </source>
</evidence>
<feature type="region of interest" description="Disordered" evidence="1">
    <location>
        <begin position="36"/>
        <end position="105"/>
    </location>
</feature>
<comment type="caution">
    <text evidence="2">The sequence shown here is derived from an EMBL/GenBank/DDBJ whole genome shotgun (WGS) entry which is preliminary data.</text>
</comment>
<organism evidence="2 3">
    <name type="scientific">Pleurodeles waltl</name>
    <name type="common">Iberian ribbed newt</name>
    <dbReference type="NCBI Taxonomy" id="8319"/>
    <lineage>
        <taxon>Eukaryota</taxon>
        <taxon>Metazoa</taxon>
        <taxon>Chordata</taxon>
        <taxon>Craniata</taxon>
        <taxon>Vertebrata</taxon>
        <taxon>Euteleostomi</taxon>
        <taxon>Amphibia</taxon>
        <taxon>Batrachia</taxon>
        <taxon>Caudata</taxon>
        <taxon>Salamandroidea</taxon>
        <taxon>Salamandridae</taxon>
        <taxon>Pleurodelinae</taxon>
        <taxon>Pleurodeles</taxon>
    </lineage>
</organism>
<gene>
    <name evidence="2" type="ORF">NDU88_007484</name>
</gene>
<proteinExistence type="predicted"/>
<reference evidence="2" key="1">
    <citation type="journal article" date="2022" name="bioRxiv">
        <title>Sequencing and chromosome-scale assembly of the giantPleurodeles waltlgenome.</title>
        <authorList>
            <person name="Brown T."/>
            <person name="Elewa A."/>
            <person name="Iarovenko S."/>
            <person name="Subramanian E."/>
            <person name="Araus A.J."/>
            <person name="Petzold A."/>
            <person name="Susuki M."/>
            <person name="Suzuki K.-i.T."/>
            <person name="Hayashi T."/>
            <person name="Toyoda A."/>
            <person name="Oliveira C."/>
            <person name="Osipova E."/>
            <person name="Leigh N.D."/>
            <person name="Simon A."/>
            <person name="Yun M.H."/>
        </authorList>
    </citation>
    <scope>NUCLEOTIDE SEQUENCE</scope>
    <source>
        <strain evidence="2">20211129_DDA</strain>
        <tissue evidence="2">Liver</tissue>
    </source>
</reference>
<accession>A0AAV7LUP6</accession>
<evidence type="ECO:0000313" key="2">
    <source>
        <dbReference type="EMBL" id="KAJ1094409.1"/>
    </source>
</evidence>
<dbReference type="Proteomes" id="UP001066276">
    <property type="component" value="Chromosome 11"/>
</dbReference>
<evidence type="ECO:0000313" key="3">
    <source>
        <dbReference type="Proteomes" id="UP001066276"/>
    </source>
</evidence>
<keyword evidence="3" id="KW-1185">Reference proteome</keyword>
<dbReference type="AlphaFoldDB" id="A0AAV7LUP6"/>
<protein>
    <submittedName>
        <fullName evidence="2">Uncharacterized protein</fullName>
    </submittedName>
</protein>
<name>A0AAV7LUP6_PLEWA</name>
<dbReference type="EMBL" id="JANPWB010000015">
    <property type="protein sequence ID" value="KAJ1094409.1"/>
    <property type="molecule type" value="Genomic_DNA"/>
</dbReference>
<sequence length="105" mass="10639">MEPTSHCSGVGGAYQRFPCPQIFIVSPRDLLGVVARSDHVAEPRPSSTGCPGREPPTLSPAGLSPTSPSGLVQQQGYQSSGAGGRPPPGAGTPRIHQAGPTPACL</sequence>